<accession>A0A1M6G5H5</accession>
<gene>
    <name evidence="2" type="ORF">SAMN04488096_107149</name>
</gene>
<keyword evidence="3" id="KW-1185">Reference proteome</keyword>
<proteinExistence type="predicted"/>
<evidence type="ECO:0000313" key="2">
    <source>
        <dbReference type="EMBL" id="SHJ05236.1"/>
    </source>
</evidence>
<keyword evidence="1" id="KW-1133">Transmembrane helix</keyword>
<reference evidence="2 3" key="1">
    <citation type="submission" date="2016-11" db="EMBL/GenBank/DDBJ databases">
        <authorList>
            <person name="Jaros S."/>
            <person name="Januszkiewicz K."/>
            <person name="Wedrychowicz H."/>
        </authorList>
    </citation>
    <scope>NUCLEOTIDE SEQUENCE [LARGE SCALE GENOMIC DNA]</scope>
    <source>
        <strain evidence="2 3">DSM 21425</strain>
    </source>
</reference>
<keyword evidence="1" id="KW-0472">Membrane</keyword>
<organism evidence="2 3">
    <name type="scientific">Mesonia phycicola</name>
    <dbReference type="NCBI Taxonomy" id="579105"/>
    <lineage>
        <taxon>Bacteria</taxon>
        <taxon>Pseudomonadati</taxon>
        <taxon>Bacteroidota</taxon>
        <taxon>Flavobacteriia</taxon>
        <taxon>Flavobacteriales</taxon>
        <taxon>Flavobacteriaceae</taxon>
        <taxon>Mesonia</taxon>
    </lineage>
</organism>
<dbReference type="STRING" id="579105.SAMN04488096_107149"/>
<dbReference type="AlphaFoldDB" id="A0A1M6G5H5"/>
<dbReference type="Proteomes" id="UP000184225">
    <property type="component" value="Unassembled WGS sequence"/>
</dbReference>
<feature type="transmembrane region" description="Helical" evidence="1">
    <location>
        <begin position="7"/>
        <end position="29"/>
    </location>
</feature>
<evidence type="ECO:0000256" key="1">
    <source>
        <dbReference type="SAM" id="Phobius"/>
    </source>
</evidence>
<name>A0A1M6G5H5_9FLAO</name>
<dbReference type="RefSeq" id="WP_073152165.1">
    <property type="nucleotide sequence ID" value="NZ_FQYY01000007.1"/>
</dbReference>
<protein>
    <submittedName>
        <fullName evidence="2">Uncharacterized protein</fullName>
    </submittedName>
</protein>
<evidence type="ECO:0000313" key="3">
    <source>
        <dbReference type="Proteomes" id="UP000184225"/>
    </source>
</evidence>
<keyword evidence="1" id="KW-0812">Transmembrane</keyword>
<dbReference type="OrthoDB" id="1179771at2"/>
<dbReference type="EMBL" id="FQYY01000007">
    <property type="protein sequence ID" value="SHJ05236.1"/>
    <property type="molecule type" value="Genomic_DNA"/>
</dbReference>
<sequence length="74" mass="8669">MKKALPYIYHILCSIAVMLLLLFVCIYVLKIELKTWHYAILGGLMTLIVPKFKNIETQSGTKLQVIWRFNSLRK</sequence>